<sequence>MKLRILAIAASVGVLAGCPNDDNDHYYRYNVTVTNLTPSQPMSPLAVLSHNGNFELFAIGSSASTELEYLAEGGSNSQLIDLMNSDSNVYQGVSGNGLILPGEGDTVTLTLNYKQAKYLSLASMLVNTNDAFIGESGINIKTLSVGETFTMNMDVWDSGTEANSETAATIPGPAGGGEGFNAARDDTDAVSFHSGVISQDDGLPASTLSASHRFLNPGARLSITRIE</sequence>
<gene>
    <name evidence="2" type="ORF">VFDL14_20730</name>
</gene>
<reference evidence="2 3" key="1">
    <citation type="submission" date="2014-02" db="EMBL/GenBank/DDBJ databases">
        <title>Vibrio fortis Dalian14 Genome Sequencing.</title>
        <authorList>
            <person name="Wang Y."/>
            <person name="Song L."/>
            <person name="Liu G."/>
            <person name="Ding J."/>
        </authorList>
    </citation>
    <scope>NUCLEOTIDE SEQUENCE [LARGE SCALE GENOMIC DNA]</scope>
    <source>
        <strain evidence="2 3">Dalian14</strain>
    </source>
</reference>
<evidence type="ECO:0000313" key="2">
    <source>
        <dbReference type="EMBL" id="KDN27319.1"/>
    </source>
</evidence>
<dbReference type="Pfam" id="PF06468">
    <property type="entry name" value="Spond_N"/>
    <property type="match status" value="1"/>
</dbReference>
<evidence type="ECO:0000313" key="3">
    <source>
        <dbReference type="Proteomes" id="UP000027219"/>
    </source>
</evidence>
<dbReference type="Proteomes" id="UP000027219">
    <property type="component" value="Unassembled WGS sequence"/>
</dbReference>
<protein>
    <recommendedName>
        <fullName evidence="1">Spondin domain-containing protein</fullName>
    </recommendedName>
</protein>
<dbReference type="STRING" id="212667.VFDL14_20730"/>
<organism evidence="2 3">
    <name type="scientific">Vibrio fortis</name>
    <dbReference type="NCBI Taxonomy" id="212667"/>
    <lineage>
        <taxon>Bacteria</taxon>
        <taxon>Pseudomonadati</taxon>
        <taxon>Pseudomonadota</taxon>
        <taxon>Gammaproteobacteria</taxon>
        <taxon>Vibrionales</taxon>
        <taxon>Vibrionaceae</taxon>
        <taxon>Vibrio</taxon>
    </lineage>
</organism>
<dbReference type="RefSeq" id="WP_032552674.1">
    <property type="nucleotide sequence ID" value="NZ_JFFR01000027.1"/>
</dbReference>
<accession>A0A066UT62</accession>
<dbReference type="PROSITE" id="PS51257">
    <property type="entry name" value="PROKAR_LIPOPROTEIN"/>
    <property type="match status" value="1"/>
</dbReference>
<name>A0A066UT62_9VIBR</name>
<feature type="domain" description="Spondin" evidence="1">
    <location>
        <begin position="42"/>
        <end position="162"/>
    </location>
</feature>
<dbReference type="EMBL" id="JFFR01000027">
    <property type="protein sequence ID" value="KDN27319.1"/>
    <property type="molecule type" value="Genomic_DNA"/>
</dbReference>
<dbReference type="InterPro" id="IPR009465">
    <property type="entry name" value="Spondin_N"/>
</dbReference>
<proteinExistence type="predicted"/>
<keyword evidence="3" id="KW-1185">Reference proteome</keyword>
<dbReference type="InterPro" id="IPR038678">
    <property type="entry name" value="Spondin_N_sf"/>
</dbReference>
<dbReference type="Gene3D" id="2.60.40.2130">
    <property type="entry name" value="F-spondin domain"/>
    <property type="match status" value="1"/>
</dbReference>
<comment type="caution">
    <text evidence="2">The sequence shown here is derived from an EMBL/GenBank/DDBJ whole genome shotgun (WGS) entry which is preliminary data.</text>
</comment>
<dbReference type="NCBIfam" id="NF038123">
    <property type="entry name" value="NF038123_dom"/>
    <property type="match status" value="1"/>
</dbReference>
<evidence type="ECO:0000259" key="1">
    <source>
        <dbReference type="Pfam" id="PF06468"/>
    </source>
</evidence>
<dbReference type="OrthoDB" id="5188840at2"/>
<dbReference type="AlphaFoldDB" id="A0A066UT62"/>